<dbReference type="SMART" id="SM00533">
    <property type="entry name" value="MUTSd"/>
    <property type="match status" value="1"/>
</dbReference>
<dbReference type="InterPro" id="IPR007696">
    <property type="entry name" value="DNA_mismatch_repair_MutS_core"/>
</dbReference>
<dbReference type="Pfam" id="PF05190">
    <property type="entry name" value="MutS_IV"/>
    <property type="match status" value="1"/>
</dbReference>
<dbReference type="Gene3D" id="3.40.50.300">
    <property type="entry name" value="P-loop containing nucleotide triphosphate hydrolases"/>
    <property type="match status" value="8"/>
</dbReference>
<dbReference type="PANTHER" id="PTHR11361">
    <property type="entry name" value="DNA MISMATCH REPAIR PROTEIN MUTS FAMILY MEMBER"/>
    <property type="match status" value="1"/>
</dbReference>
<evidence type="ECO:0000256" key="4">
    <source>
        <dbReference type="ARBA" id="ARBA00022840"/>
    </source>
</evidence>
<dbReference type="CDD" id="cd00267">
    <property type="entry name" value="ABC_ATPase"/>
    <property type="match status" value="1"/>
</dbReference>
<dbReference type="SUPFAM" id="SSF55271">
    <property type="entry name" value="DNA repair protein MutS, domain I"/>
    <property type="match status" value="1"/>
</dbReference>
<protein>
    <recommendedName>
        <fullName evidence="6">DNA mismatch repair protein</fullName>
    </recommendedName>
</protein>
<keyword evidence="10" id="KW-1185">Reference proteome</keyword>
<keyword evidence="2 6" id="KW-0547">Nucleotide-binding</keyword>
<dbReference type="PROSITE" id="PS00486">
    <property type="entry name" value="DNA_MISMATCH_REPAIR_2"/>
    <property type="match status" value="1"/>
</dbReference>
<dbReference type="SUPFAM" id="SSF53150">
    <property type="entry name" value="DNA repair protein MutS, domain II"/>
    <property type="match status" value="1"/>
</dbReference>
<evidence type="ECO:0000313" key="10">
    <source>
        <dbReference type="Proteomes" id="UP001231518"/>
    </source>
</evidence>
<evidence type="ECO:0000256" key="5">
    <source>
        <dbReference type="ARBA" id="ARBA00023125"/>
    </source>
</evidence>
<name>A0AAD8DMX1_MYTSE</name>
<dbReference type="InterPro" id="IPR000432">
    <property type="entry name" value="DNA_mismatch_repair_MutS_C"/>
</dbReference>
<dbReference type="InterPro" id="IPR027417">
    <property type="entry name" value="P-loop_NTPase"/>
</dbReference>
<sequence length="1504" mass="166562">MSKRNSVGAPNTLFNYFSKTPPANKKVKSESEVDKSAPKVNSPNVQNGENQSKAEKKKRERQATPSPEVKHNSNSDDESPIVSKRRKRIRLNPVDSDDSDAENKDNKMDTSEIEKPSIEKKLQDSFKFESPKAKKPSKPVSKPSSSGPTPSPPKPAEEKPIAADEGNWVHCKLDWLKPDKIRDAKKRRPDHPEYDPSTLFVPPDFYKNQTPAHRQWWDMKSSHYDCVLFFKVGKFYELYHMDAAVGVNELGFSYMKGEFAHSGFPESAYGRMASTLVSKGYKVARVEQTETPDMMQERCRKTGLNSKFDKVVRREICQVAMKGAQVCGLQDNGPAEPTAAYMMAIAEEESNGSSTYGICFVDTSIGLFHIGQFQDDKHSSRLLTTLAHYPPALIIYDRKTTARTSKLLSTHCHNARREAQNIWSPEKTLKILAEQYYRTNADGEWPEGIRPFLHEGDALGLTPAANCYLAIKALGGVVSCLTDCLLDIQVLGMNQFTAYAPPDVLNKTLPPEVKVENRWEGGSTMVLDAITLRNLRIVQDEGCLYDRLNFCSTHMGKRLLYQWVCAPSCNISVIQERQEAVRALFENQELCQDAKSILTTLPDLERLLAKVHALGNLKRSKQHPDSRAIFYEEKTYSKRKVLDFISVLNGFNAALKLVDMFADTDAKLLKRIMQFHPHGKYPDYRDTLKFFKEAFNQAEAEKEGRILPGEGVDQEYDNTLQLIQEIEGDLKDYLSEQEKYFKCRLSYVGTDKKRYQIEVPQGAAAKAGSDYTLEGARKGYKRFSTSETKDLLSRMQAAEEQKSNVLKDLSRRIFEKFSSHYNQWETALQCLSTLDILLAFTEFARQQTGDVCLPDITYDEDRKPYINIVEGRHPCIPNLEDFIPNDTQLGTEGDSLLLLTGPNMGGKSTLMRQAGLLTVLAHLVSYYSVLTSLHDFIPNDTQLGTEGDSLLLLTGPNMGGKSTLMRQAGLLTVLAHLVSYYSVLTSLHDFIPNDTQLGTEGDSLLLLTGPNMGGKSTLMRQAGLLTVLAHLVSYYSVLTSLHDFIPNDTQLGTEGDSLLLLTGPNMGGKSTLMRQAGLLTVLAHLVSYYSVLTSLHDFIPNDTQLGTEGDSLLLLTGPNMGGKSTLMRQAGLLTVLAHLVSYYSVLTSLHDFIPNDTQLGTEGDSLLLLTGPNMGGKSTLMRQAGLLTVLAHLVSYYSVLTSLHDFIPNDTQLGTEGDSLLLLTGPNMGGKSTLMRQAGLLTVLAHLVSYYSVLTSLHDFIPNDTQLGTEGDSLLLLTGPNMGGKSTLMRQAGLLTVLAHLGSYVPAAACSLSLVDRIFTRLGASDDIFSGQSTFLVEMNETAAIVTHATVHSLVLLDELGRGTSTYDGTAIASGVCVELARRGCRVIFSTHYHSLVHHLCSYPGIMLGHMACMVETDESTPDSEDQIPEETITFLYKLSPGACPKSYGFNAARLAGIPKEITLRAHQISKNLEKEATCIRAFRDLVKKDSPKDLRSMLAALSI</sequence>
<evidence type="ECO:0000259" key="8">
    <source>
        <dbReference type="PROSITE" id="PS00486"/>
    </source>
</evidence>
<dbReference type="PIRSF" id="PIRSF037677">
    <property type="entry name" value="DNA_mis_repair_Msh6"/>
    <property type="match status" value="1"/>
</dbReference>
<dbReference type="GO" id="GO:0140664">
    <property type="term" value="F:ATP-dependent DNA damage sensor activity"/>
    <property type="evidence" value="ECO:0007669"/>
    <property type="project" value="InterPro"/>
</dbReference>
<comment type="caution">
    <text evidence="9">The sequence shown here is derived from an EMBL/GenBank/DDBJ whole genome shotgun (WGS) entry which is preliminary data.</text>
</comment>
<dbReference type="Gene3D" id="3.40.1170.10">
    <property type="entry name" value="DNA repair protein MutS, domain I"/>
    <property type="match status" value="1"/>
</dbReference>
<dbReference type="InterPro" id="IPR045076">
    <property type="entry name" value="MutS"/>
</dbReference>
<dbReference type="SUPFAM" id="SSF48334">
    <property type="entry name" value="DNA repair protein MutS, domain III"/>
    <property type="match status" value="1"/>
</dbReference>
<dbReference type="FunFam" id="3.40.1170.10:FF:000002">
    <property type="entry name" value="DNA mismatch repair protein"/>
    <property type="match status" value="1"/>
</dbReference>
<dbReference type="EMBL" id="JARGEI010000024">
    <property type="protein sequence ID" value="KAJ8709240.1"/>
    <property type="molecule type" value="Genomic_DNA"/>
</dbReference>
<feature type="domain" description="DNA mismatch repair proteins mutS family" evidence="8">
    <location>
        <begin position="1353"/>
        <end position="1369"/>
    </location>
</feature>
<evidence type="ECO:0000256" key="1">
    <source>
        <dbReference type="ARBA" id="ARBA00006271"/>
    </source>
</evidence>
<evidence type="ECO:0000313" key="9">
    <source>
        <dbReference type="EMBL" id="KAJ8709240.1"/>
    </source>
</evidence>
<dbReference type="InterPro" id="IPR036187">
    <property type="entry name" value="DNA_mismatch_repair_MutS_sf"/>
</dbReference>
<dbReference type="FunFam" id="1.10.1420.10:FF:000005">
    <property type="entry name" value="DNA mismatch repair protein"/>
    <property type="match status" value="1"/>
</dbReference>
<feature type="compositionally biased region" description="Polar residues" evidence="7">
    <location>
        <begin position="39"/>
        <end position="51"/>
    </location>
</feature>
<dbReference type="InterPro" id="IPR007695">
    <property type="entry name" value="DNA_mismatch_repair_MutS-lik_N"/>
</dbReference>
<organism evidence="9 10">
    <name type="scientific">Mythimna separata</name>
    <name type="common">Oriental armyworm</name>
    <name type="synonym">Pseudaletia separata</name>
    <dbReference type="NCBI Taxonomy" id="271217"/>
    <lineage>
        <taxon>Eukaryota</taxon>
        <taxon>Metazoa</taxon>
        <taxon>Ecdysozoa</taxon>
        <taxon>Arthropoda</taxon>
        <taxon>Hexapoda</taxon>
        <taxon>Insecta</taxon>
        <taxon>Pterygota</taxon>
        <taxon>Neoptera</taxon>
        <taxon>Endopterygota</taxon>
        <taxon>Lepidoptera</taxon>
        <taxon>Glossata</taxon>
        <taxon>Ditrysia</taxon>
        <taxon>Noctuoidea</taxon>
        <taxon>Noctuidae</taxon>
        <taxon>Noctuinae</taxon>
        <taxon>Hadenini</taxon>
        <taxon>Mythimna</taxon>
    </lineage>
</organism>
<evidence type="ECO:0000256" key="7">
    <source>
        <dbReference type="SAM" id="MobiDB-lite"/>
    </source>
</evidence>
<dbReference type="Gene3D" id="3.30.420.110">
    <property type="entry name" value="MutS, connector domain"/>
    <property type="match status" value="1"/>
</dbReference>
<accession>A0AAD8DMX1</accession>
<dbReference type="InterPro" id="IPR007860">
    <property type="entry name" value="DNA_mmatch_repair_MutS_con_dom"/>
</dbReference>
<dbReference type="Pfam" id="PF05192">
    <property type="entry name" value="MutS_III"/>
    <property type="match status" value="1"/>
</dbReference>
<comment type="function">
    <text evidence="6">Component of the post-replicative DNA mismatch repair system (MMR).</text>
</comment>
<dbReference type="InterPro" id="IPR017261">
    <property type="entry name" value="DNA_mismatch_repair_MutS/MSH"/>
</dbReference>
<evidence type="ECO:0000256" key="3">
    <source>
        <dbReference type="ARBA" id="ARBA00022763"/>
    </source>
</evidence>
<evidence type="ECO:0000256" key="2">
    <source>
        <dbReference type="ARBA" id="ARBA00022741"/>
    </source>
</evidence>
<dbReference type="Pfam" id="PF01624">
    <property type="entry name" value="MutS_I"/>
    <property type="match status" value="1"/>
</dbReference>
<dbReference type="Proteomes" id="UP001231518">
    <property type="component" value="Chromosome 22"/>
</dbReference>
<dbReference type="Gene3D" id="1.10.1420.10">
    <property type="match status" value="2"/>
</dbReference>
<feature type="region of interest" description="Disordered" evidence="7">
    <location>
        <begin position="1"/>
        <end position="163"/>
    </location>
</feature>
<dbReference type="PANTHER" id="PTHR11361:SF148">
    <property type="entry name" value="DNA MISMATCH REPAIR PROTEIN MSH6"/>
    <property type="match status" value="1"/>
</dbReference>
<feature type="compositionally biased region" description="Basic and acidic residues" evidence="7">
    <location>
        <begin position="27"/>
        <end position="37"/>
    </location>
</feature>
<reference evidence="9" key="1">
    <citation type="submission" date="2023-03" db="EMBL/GenBank/DDBJ databases">
        <title>Chromosome-level genomes of two armyworms, Mythimna separata and Mythimna loreyi, provide insights into the biosynthesis and reception of sex pheromones.</title>
        <authorList>
            <person name="Zhao H."/>
        </authorList>
    </citation>
    <scope>NUCLEOTIDE SEQUENCE</scope>
    <source>
        <strain evidence="9">BeijingLab</strain>
        <tissue evidence="9">Pupa</tissue>
    </source>
</reference>
<dbReference type="Pfam" id="PF00488">
    <property type="entry name" value="MutS_V"/>
    <property type="match status" value="1"/>
</dbReference>
<dbReference type="GO" id="GO:0030983">
    <property type="term" value="F:mismatched DNA binding"/>
    <property type="evidence" value="ECO:0007669"/>
    <property type="project" value="UniProtKB-UniRule"/>
</dbReference>
<dbReference type="InterPro" id="IPR016151">
    <property type="entry name" value="DNA_mismatch_repair_MutS_N"/>
</dbReference>
<keyword evidence="3 6" id="KW-0227">DNA damage</keyword>
<gene>
    <name evidence="9" type="ORF">PYW07_009066</name>
</gene>
<feature type="compositionally biased region" description="Low complexity" evidence="7">
    <location>
        <begin position="138"/>
        <end position="148"/>
    </location>
</feature>
<dbReference type="GO" id="GO:0032301">
    <property type="term" value="C:MutSalpha complex"/>
    <property type="evidence" value="ECO:0007669"/>
    <property type="project" value="TreeGrafter"/>
</dbReference>
<dbReference type="InterPro" id="IPR007861">
    <property type="entry name" value="DNA_mismatch_repair_MutS_clamp"/>
</dbReference>
<feature type="compositionally biased region" description="Basic and acidic residues" evidence="7">
    <location>
        <begin position="101"/>
        <end position="132"/>
    </location>
</feature>
<keyword evidence="4 6" id="KW-0067">ATP-binding</keyword>
<dbReference type="GO" id="GO:0005524">
    <property type="term" value="F:ATP binding"/>
    <property type="evidence" value="ECO:0007669"/>
    <property type="project" value="UniProtKB-UniRule"/>
</dbReference>
<keyword evidence="6" id="KW-0234">DNA repair</keyword>
<proteinExistence type="inferred from homology"/>
<dbReference type="InterPro" id="IPR036678">
    <property type="entry name" value="MutS_con_dom_sf"/>
</dbReference>
<dbReference type="GO" id="GO:0006298">
    <property type="term" value="P:mismatch repair"/>
    <property type="evidence" value="ECO:0007669"/>
    <property type="project" value="InterPro"/>
</dbReference>
<comment type="similarity">
    <text evidence="1 6">Belongs to the DNA mismatch repair MutS family.</text>
</comment>
<keyword evidence="5 6" id="KW-0238">DNA-binding</keyword>
<feature type="compositionally biased region" description="Polar residues" evidence="7">
    <location>
        <begin position="1"/>
        <end position="18"/>
    </location>
</feature>
<evidence type="ECO:0000256" key="6">
    <source>
        <dbReference type="PIRNR" id="PIRNR037677"/>
    </source>
</evidence>
<dbReference type="SMART" id="SM00534">
    <property type="entry name" value="MUTSac"/>
    <property type="match status" value="1"/>
</dbReference>
<dbReference type="Pfam" id="PF05188">
    <property type="entry name" value="MutS_II"/>
    <property type="match status" value="1"/>
</dbReference>
<dbReference type="SUPFAM" id="SSF52540">
    <property type="entry name" value="P-loop containing nucleoside triphosphate hydrolases"/>
    <property type="match status" value="8"/>
</dbReference>